<name>A0A7S3PCC6_9STRA</name>
<feature type="compositionally biased region" description="Low complexity" evidence="2">
    <location>
        <begin position="14"/>
        <end position="39"/>
    </location>
</feature>
<accession>A0A7S3PCC6</accession>
<sequence>MDTFDDGLNDIGRSNTNVTSSNNLSSPPPTLSSSAPPVTVRARKRREEAVRRLLHEVQAIEQNTSEARFAESNEWLVCRTTAAALEKGLDRDYHTELVQQAKDNAGRIGQICQDHAEVFLDSVGQVAALLEPTAHVSSGLKEAQVVLQSQTAGPMHNAADLHAQAVAAHKRATALQQVVVACQQMALQLERARKQASAGRPRAALAAVERARHLLTQPLNSEVMTLEETPFGKRALTILPKVETEVLGQARRGLNRWFLSLREDQGIAAGRAVLRQCAAHLSTGHAVGLGAAAAYPWRAKTADNLLSRLPQNNKLARATRAAYWFARDAPQEAERVEQRVQTCVQFEQQQARAKNASMNVSMQQNQSEQELWPELEGIVRKSEALAAAFGWYRCWDSQADLLVDAQAILAAAGNDTSRHGGSRHGGSRHGSSSRHGKSRSLGFRATTSSKSQAFAELSSTLQGSVALNTAASTTSQWNELLHPPILYEATRKAEEEAILWALPESVHPVRRAELAYQLLGRSDDFVQYYEQNRFGETKVEEGGKERKSYLSSLTGDDVTLGNDRIFFAKLLPHLTASVVGFCAVEAALELGHFEDEDEVEGNGEDNDVGEEKKTDKVQRPAPQNTSSRFRTSSERYERALVTELGNIFRARIVRATLPELVRASNLISAFRASLRIVHPSSAVRRHDKALLALDADILMKAVKIAQDEQLKATASIVAEDPKTPLLVTDPGSGTGGKNAAGIPDPEEVGLPFGLAQMKQEPQKAEKDFQEQHRTSFNRAPMDEAYTFSQSVPVVLRSLHARATAVAAFAIAQQELGISFPEKTGSNAAAFVMDGVEKCIGVAAMGMKDSDNVIDEGSVEKAVQIMANITALQHCLSRLYGTLLRGMTHVGLIRADEVEETFQYADKSLKAAEKACDAQIGSTYSLVYEICRSRIDTHITYALENFNWVAKATRDMPNAYCEGLIGYLKSVFASLGPMDEGSRAGLHFSCCGHVSERLVSHFSGKPGDVTTMDSSGVQPMTKIDAFGIKNLSIDCAELERFADSTGVPQLRDCFSELKTLTNLMLDKDLPNLLQPSNAAARRRKYPILSLEKVGNILEKYVGTGLSDKLMGSTGRNQEILFIDKKEVQQLLKIVKAQTH</sequence>
<feature type="compositionally biased region" description="Acidic residues" evidence="2">
    <location>
        <begin position="595"/>
        <end position="608"/>
    </location>
</feature>
<dbReference type="GO" id="GO:0016020">
    <property type="term" value="C:membrane"/>
    <property type="evidence" value="ECO:0007669"/>
    <property type="project" value="TreeGrafter"/>
</dbReference>
<dbReference type="GO" id="GO:0000145">
    <property type="term" value="C:exocyst"/>
    <property type="evidence" value="ECO:0007669"/>
    <property type="project" value="TreeGrafter"/>
</dbReference>
<feature type="compositionally biased region" description="Basic residues" evidence="2">
    <location>
        <begin position="420"/>
        <end position="438"/>
    </location>
</feature>
<feature type="domain" description="Exocyst complex subunit EXOC6/Sec15 C-terminal" evidence="3">
    <location>
        <begin position="853"/>
        <end position="1098"/>
    </location>
</feature>
<protein>
    <recommendedName>
        <fullName evidence="3">Exocyst complex subunit EXOC6/Sec15 C-terminal domain-containing protein</fullName>
    </recommendedName>
</protein>
<dbReference type="InterPro" id="IPR042044">
    <property type="entry name" value="EXOC6PINT-1/Sec15/Tip20_C_dom2"/>
</dbReference>
<proteinExistence type="predicted"/>
<feature type="region of interest" description="Disordered" evidence="2">
    <location>
        <begin position="595"/>
        <end position="632"/>
    </location>
</feature>
<dbReference type="PANTHER" id="PTHR12702">
    <property type="entry name" value="SEC15"/>
    <property type="match status" value="1"/>
</dbReference>
<evidence type="ECO:0000313" key="4">
    <source>
        <dbReference type="EMBL" id="CAE0422314.1"/>
    </source>
</evidence>
<organism evidence="4">
    <name type="scientific">Amphora coffeiformis</name>
    <dbReference type="NCBI Taxonomy" id="265554"/>
    <lineage>
        <taxon>Eukaryota</taxon>
        <taxon>Sar</taxon>
        <taxon>Stramenopiles</taxon>
        <taxon>Ochrophyta</taxon>
        <taxon>Bacillariophyta</taxon>
        <taxon>Bacillariophyceae</taxon>
        <taxon>Bacillariophycidae</taxon>
        <taxon>Thalassiophysales</taxon>
        <taxon>Catenulaceae</taxon>
        <taxon>Amphora</taxon>
    </lineage>
</organism>
<evidence type="ECO:0000259" key="3">
    <source>
        <dbReference type="Pfam" id="PF04091"/>
    </source>
</evidence>
<feature type="compositionally biased region" description="Polar residues" evidence="2">
    <location>
        <begin position="621"/>
        <end position="630"/>
    </location>
</feature>
<feature type="region of interest" description="Disordered" evidence="2">
    <location>
        <begin position="723"/>
        <end position="743"/>
    </location>
</feature>
<dbReference type="GO" id="GO:0006886">
    <property type="term" value="P:intracellular protein transport"/>
    <property type="evidence" value="ECO:0007669"/>
    <property type="project" value="InterPro"/>
</dbReference>
<feature type="region of interest" description="Disordered" evidence="2">
    <location>
        <begin position="1"/>
        <end position="39"/>
    </location>
</feature>
<keyword evidence="1" id="KW-0175">Coiled coil</keyword>
<gene>
    <name evidence="4" type="ORF">ACOF00016_LOCUS18892</name>
</gene>
<dbReference type="InterPro" id="IPR046361">
    <property type="entry name" value="EXOC6/Sec15_C"/>
</dbReference>
<dbReference type="InterPro" id="IPR007225">
    <property type="entry name" value="EXOC6/Sec15"/>
</dbReference>
<dbReference type="GO" id="GO:0090522">
    <property type="term" value="P:vesicle tethering involved in exocytosis"/>
    <property type="evidence" value="ECO:0007669"/>
    <property type="project" value="InterPro"/>
</dbReference>
<dbReference type="Pfam" id="PF04091">
    <property type="entry name" value="Sec15_C"/>
    <property type="match status" value="1"/>
</dbReference>
<feature type="region of interest" description="Disordered" evidence="2">
    <location>
        <begin position="414"/>
        <end position="442"/>
    </location>
</feature>
<dbReference type="PANTHER" id="PTHR12702:SF0">
    <property type="entry name" value="EXOCYST COMPLEX COMPONENT 6"/>
    <property type="match status" value="1"/>
</dbReference>
<evidence type="ECO:0000256" key="2">
    <source>
        <dbReference type="SAM" id="MobiDB-lite"/>
    </source>
</evidence>
<evidence type="ECO:0000256" key="1">
    <source>
        <dbReference type="ARBA" id="ARBA00023054"/>
    </source>
</evidence>
<reference evidence="4" key="1">
    <citation type="submission" date="2021-01" db="EMBL/GenBank/DDBJ databases">
        <authorList>
            <person name="Corre E."/>
            <person name="Pelletier E."/>
            <person name="Niang G."/>
            <person name="Scheremetjew M."/>
            <person name="Finn R."/>
            <person name="Kale V."/>
            <person name="Holt S."/>
            <person name="Cochrane G."/>
            <person name="Meng A."/>
            <person name="Brown T."/>
            <person name="Cohen L."/>
        </authorList>
    </citation>
    <scope>NUCLEOTIDE SEQUENCE</scope>
    <source>
        <strain evidence="4">CCMP127</strain>
    </source>
</reference>
<dbReference type="Gene3D" id="1.20.58.670">
    <property type="entry name" value="Dsl1p vesicle tethering complex, Tip20p subunit, domain D"/>
    <property type="match status" value="1"/>
</dbReference>
<dbReference type="GO" id="GO:0006893">
    <property type="term" value="P:Golgi to plasma membrane transport"/>
    <property type="evidence" value="ECO:0007669"/>
    <property type="project" value="TreeGrafter"/>
</dbReference>
<feature type="compositionally biased region" description="Basic and acidic residues" evidence="2">
    <location>
        <begin position="609"/>
        <end position="618"/>
    </location>
</feature>
<dbReference type="AlphaFoldDB" id="A0A7S3PCC6"/>
<dbReference type="EMBL" id="HBIM01025400">
    <property type="protein sequence ID" value="CAE0422314.1"/>
    <property type="molecule type" value="Transcribed_RNA"/>
</dbReference>